<dbReference type="InterPro" id="IPR045646">
    <property type="entry name" value="DUF6402"/>
</dbReference>
<sequence>MCVIGLISLFFIRMIFMGVFVKRVDYWKMSRIIKVPYYFLAGSKWKESSGSQGCVPLNTLKCISFDRSAPNEPSPPRQVPVRELNKQVREKSREKSPPPALTSRPETTPPQDAEQIENPPTFDLLDVPGAMKNMGWPVSAELATEWFGSAKHIYDDNPNSVQPIDSATISLDWCLNFGGVKDKYNDLISRKIYNEAAGALIKNKIRPILERGFQQSIALDFNTKIFLKDLRKFHMDWQFQIVSVSSYDTLTSHLGMTDLTAALANFGIYAAIGHVEVRGDRYYKYDRSAKTRTYCMDAQIKVTHVYVYVKDNYSFNDSDGNSQYLGHWNKKGVILTKGSLVSELVNGRRLHTRFGNSIEAEMNFNWKYLFDRPLDKPVDKRTGVIRKFMERDVYWPVYNSTYNRWRERHNRGGDFMIYSKPKYVKLGRPIEVDVGVICRPAEKM</sequence>
<reference evidence="3 4" key="1">
    <citation type="submission" date="2018-06" db="EMBL/GenBank/DDBJ databases">
        <title>Genomic Encyclopedia of Type Strains, Phase III (KMG-III): the genomes of soil and plant-associated and newly described type strains.</title>
        <authorList>
            <person name="Whitman W."/>
        </authorList>
    </citation>
    <scope>NUCLEOTIDE SEQUENCE [LARGE SCALE GENOMIC DNA]</scope>
    <source>
        <strain evidence="3 4">LMG 23644</strain>
    </source>
</reference>
<accession>A0A329CXB0</accession>
<name>A0A329CXB0_9BURK</name>
<evidence type="ECO:0000313" key="3">
    <source>
        <dbReference type="EMBL" id="RAS38767.1"/>
    </source>
</evidence>
<evidence type="ECO:0000256" key="2">
    <source>
        <dbReference type="SAM" id="Phobius"/>
    </source>
</evidence>
<dbReference type="EMBL" id="QLTK01000001">
    <property type="protein sequence ID" value="RAS38767.1"/>
    <property type="molecule type" value="Genomic_DNA"/>
</dbReference>
<organism evidence="3 4">
    <name type="scientific">Paraburkholderia bryophila</name>
    <dbReference type="NCBI Taxonomy" id="420952"/>
    <lineage>
        <taxon>Bacteria</taxon>
        <taxon>Pseudomonadati</taxon>
        <taxon>Pseudomonadota</taxon>
        <taxon>Betaproteobacteria</taxon>
        <taxon>Burkholderiales</taxon>
        <taxon>Burkholderiaceae</taxon>
        <taxon>Paraburkholderia</taxon>
    </lineage>
</organism>
<keyword evidence="2" id="KW-0812">Transmembrane</keyword>
<feature type="compositionally biased region" description="Basic and acidic residues" evidence="1">
    <location>
        <begin position="83"/>
        <end position="96"/>
    </location>
</feature>
<comment type="caution">
    <text evidence="3">The sequence shown here is derived from an EMBL/GenBank/DDBJ whole genome shotgun (WGS) entry which is preliminary data.</text>
</comment>
<protein>
    <submittedName>
        <fullName evidence="3">Uncharacterized protein</fullName>
    </submittedName>
</protein>
<evidence type="ECO:0000256" key="1">
    <source>
        <dbReference type="SAM" id="MobiDB-lite"/>
    </source>
</evidence>
<feature type="region of interest" description="Disordered" evidence="1">
    <location>
        <begin position="66"/>
        <end position="120"/>
    </location>
</feature>
<gene>
    <name evidence="3" type="ORF">BX591_10196</name>
</gene>
<proteinExistence type="predicted"/>
<keyword evidence="2" id="KW-0472">Membrane</keyword>
<dbReference type="AlphaFoldDB" id="A0A329CXB0"/>
<keyword evidence="2" id="KW-1133">Transmembrane helix</keyword>
<dbReference type="Pfam" id="PF19940">
    <property type="entry name" value="DUF6402"/>
    <property type="match status" value="1"/>
</dbReference>
<dbReference type="Proteomes" id="UP000248918">
    <property type="component" value="Unassembled WGS sequence"/>
</dbReference>
<evidence type="ECO:0000313" key="4">
    <source>
        <dbReference type="Proteomes" id="UP000248918"/>
    </source>
</evidence>
<feature type="transmembrane region" description="Helical" evidence="2">
    <location>
        <begin position="6"/>
        <end position="24"/>
    </location>
</feature>